<keyword evidence="3" id="KW-1185">Reference proteome</keyword>
<gene>
    <name evidence="2" type="ORF">NM961_17765</name>
</gene>
<dbReference type="EMBL" id="JANFQO010000018">
    <property type="protein sequence ID" value="MCQ4166565.1"/>
    <property type="molecule type" value="Genomic_DNA"/>
</dbReference>
<evidence type="ECO:0000313" key="2">
    <source>
        <dbReference type="EMBL" id="MCQ4166565.1"/>
    </source>
</evidence>
<name>A0ABT1QWA7_9GAMM</name>
<proteinExistence type="predicted"/>
<organism evidence="2 3">
    <name type="scientific">Tahibacter harae</name>
    <dbReference type="NCBI Taxonomy" id="2963937"/>
    <lineage>
        <taxon>Bacteria</taxon>
        <taxon>Pseudomonadati</taxon>
        <taxon>Pseudomonadota</taxon>
        <taxon>Gammaproteobacteria</taxon>
        <taxon>Lysobacterales</taxon>
        <taxon>Rhodanobacteraceae</taxon>
        <taxon>Tahibacter</taxon>
    </lineage>
</organism>
<dbReference type="RefSeq" id="WP_255915754.1">
    <property type="nucleotide sequence ID" value="NZ_JANFQO010000018.1"/>
</dbReference>
<feature type="signal peptide" evidence="1">
    <location>
        <begin position="1"/>
        <end position="20"/>
    </location>
</feature>
<dbReference type="Proteomes" id="UP001165498">
    <property type="component" value="Unassembled WGS sequence"/>
</dbReference>
<sequence length="180" mass="20084">MPISTSLLLAAPLFAQLATAPDCSALLQQHLKTDLELPWQTFDQTEGQGFRVLAAAGCSREAGDLLEAWLAARQREQRSVHWHLAQQRAEQDDRPAAIQAARKALNTEETADMPLRWNDYVLATIAFLERDRSAFDRHRAAVAAARERYAGNALNLKLLDRLGRHFELSYLGAQKAAPQP</sequence>
<accession>A0ABT1QWA7</accession>
<reference evidence="2" key="1">
    <citation type="submission" date="2022-07" db="EMBL/GenBank/DDBJ databases">
        <title>Tahibacter sp., a new gammaproteobacterium isolated from the silt sample collected at pig farm.</title>
        <authorList>
            <person name="Chen H."/>
        </authorList>
    </citation>
    <scope>NUCLEOTIDE SEQUENCE</scope>
    <source>
        <strain evidence="2">P2K</strain>
    </source>
</reference>
<protein>
    <submittedName>
        <fullName evidence="2">Uncharacterized protein</fullName>
    </submittedName>
</protein>
<evidence type="ECO:0000313" key="3">
    <source>
        <dbReference type="Proteomes" id="UP001165498"/>
    </source>
</evidence>
<keyword evidence="1" id="KW-0732">Signal</keyword>
<comment type="caution">
    <text evidence="2">The sequence shown here is derived from an EMBL/GenBank/DDBJ whole genome shotgun (WGS) entry which is preliminary data.</text>
</comment>
<evidence type="ECO:0000256" key="1">
    <source>
        <dbReference type="SAM" id="SignalP"/>
    </source>
</evidence>
<feature type="chain" id="PRO_5045956460" evidence="1">
    <location>
        <begin position="21"/>
        <end position="180"/>
    </location>
</feature>